<dbReference type="EMBL" id="JACU01000004">
    <property type="protein sequence ID" value="KMS56674.1"/>
    <property type="molecule type" value="Genomic_DNA"/>
</dbReference>
<organism evidence="1 2">
    <name type="scientific">Novosphingobium barchaimii LL02</name>
    <dbReference type="NCBI Taxonomy" id="1114963"/>
    <lineage>
        <taxon>Bacteria</taxon>
        <taxon>Pseudomonadati</taxon>
        <taxon>Pseudomonadota</taxon>
        <taxon>Alphaproteobacteria</taxon>
        <taxon>Sphingomonadales</taxon>
        <taxon>Sphingomonadaceae</taxon>
        <taxon>Novosphingobium</taxon>
    </lineage>
</organism>
<evidence type="ECO:0000313" key="2">
    <source>
        <dbReference type="Proteomes" id="UP000052268"/>
    </source>
</evidence>
<dbReference type="PATRIC" id="fig|1114963.3.peg.1984"/>
<name>A0A0J7XYQ5_9SPHN</name>
<gene>
    <name evidence="1" type="ORF">V474_15780</name>
</gene>
<evidence type="ECO:0000313" key="1">
    <source>
        <dbReference type="EMBL" id="KMS56674.1"/>
    </source>
</evidence>
<keyword evidence="2" id="KW-1185">Reference proteome</keyword>
<comment type="caution">
    <text evidence="1">The sequence shown here is derived from an EMBL/GenBank/DDBJ whole genome shotgun (WGS) entry which is preliminary data.</text>
</comment>
<proteinExistence type="predicted"/>
<reference evidence="1 2" key="1">
    <citation type="journal article" date="2015" name="G3 (Bethesda)">
        <title>Insights into Ongoing Evolution of the Hexachlorocyclohexane Catabolic Pathway from Comparative Genomics of Ten Sphingomonadaceae Strains.</title>
        <authorList>
            <person name="Pearce S.L."/>
            <person name="Oakeshott J.G."/>
            <person name="Pandey G."/>
        </authorList>
    </citation>
    <scope>NUCLEOTIDE SEQUENCE [LARGE SCALE GENOMIC DNA]</scope>
    <source>
        <strain evidence="1 2">LL02</strain>
    </source>
</reference>
<protein>
    <recommendedName>
        <fullName evidence="3">Alginate export domain-containing protein</fullName>
    </recommendedName>
</protein>
<sequence length="393" mass="42066">MAFALVLPGLAASPAEARTEPKLEVDTAIFASSNPLLLSTGKAGAVMVEVAASPSVTITTQNGSTLLIAGTLRRRDYSRLYGHFLLGDARVEGRYRHNEYLNIGFAAGFERMLALDLLTSSPDGASDPGAIRNNWFSGVDAAWTPNAYELITPEVRVERTYYTGSNLLLDAKALSMGVGYSRRTGPRTSIGLRVHNSISSVAAMGNVNTAALYATFNRKLPDHVKVLVEFGASRTGEQKEISSGFAATRPGRTLLAGRLELCREDGEWARRGPTGCFSTSLDTEVSGLGGLRRNAIVSLSVMQPVGAKFVLRGSGEFRHSTLVGGAPAIGPPDTFGDGATDALRAMGALDWKLHPQIMLTGNVQYARRQAVTGDRIGAAYFGIQLTFKPRTRR</sequence>
<dbReference type="Proteomes" id="UP000052268">
    <property type="component" value="Unassembled WGS sequence"/>
</dbReference>
<accession>A0A0J7XYQ5</accession>
<dbReference type="AlphaFoldDB" id="A0A0J7XYQ5"/>
<evidence type="ECO:0008006" key="3">
    <source>
        <dbReference type="Google" id="ProtNLM"/>
    </source>
</evidence>